<dbReference type="InParanoid" id="A0A251S2W0"/>
<dbReference type="AlphaFoldDB" id="A0A251S2W0"/>
<keyword evidence="2" id="KW-1185">Reference proteome</keyword>
<reference evidence="2" key="1">
    <citation type="journal article" date="2017" name="Nature">
        <title>The sunflower genome provides insights into oil metabolism, flowering and Asterid evolution.</title>
        <authorList>
            <person name="Badouin H."/>
            <person name="Gouzy J."/>
            <person name="Grassa C.J."/>
            <person name="Murat F."/>
            <person name="Staton S.E."/>
            <person name="Cottret L."/>
            <person name="Lelandais-Briere C."/>
            <person name="Owens G.L."/>
            <person name="Carrere S."/>
            <person name="Mayjonade B."/>
            <person name="Legrand L."/>
            <person name="Gill N."/>
            <person name="Kane N.C."/>
            <person name="Bowers J.E."/>
            <person name="Hubner S."/>
            <person name="Bellec A."/>
            <person name="Berard A."/>
            <person name="Berges H."/>
            <person name="Blanchet N."/>
            <person name="Boniface M.C."/>
            <person name="Brunel D."/>
            <person name="Catrice O."/>
            <person name="Chaidir N."/>
            <person name="Claudel C."/>
            <person name="Donnadieu C."/>
            <person name="Faraut T."/>
            <person name="Fievet G."/>
            <person name="Helmstetter N."/>
            <person name="King M."/>
            <person name="Knapp S.J."/>
            <person name="Lai Z."/>
            <person name="Le Paslier M.C."/>
            <person name="Lippi Y."/>
            <person name="Lorenzon L."/>
            <person name="Mandel J.R."/>
            <person name="Marage G."/>
            <person name="Marchand G."/>
            <person name="Marquand E."/>
            <person name="Bret-Mestries E."/>
            <person name="Morien E."/>
            <person name="Nambeesan S."/>
            <person name="Nguyen T."/>
            <person name="Pegot-Espagnet P."/>
            <person name="Pouilly N."/>
            <person name="Raftis F."/>
            <person name="Sallet E."/>
            <person name="Schiex T."/>
            <person name="Thomas J."/>
            <person name="Vandecasteele C."/>
            <person name="Vares D."/>
            <person name="Vear F."/>
            <person name="Vautrin S."/>
            <person name="Crespi M."/>
            <person name="Mangin B."/>
            <person name="Burke J.M."/>
            <person name="Salse J."/>
            <person name="Munos S."/>
            <person name="Vincourt P."/>
            <person name="Rieseberg L.H."/>
            <person name="Langlade N.B."/>
        </authorList>
    </citation>
    <scope>NUCLEOTIDE SEQUENCE [LARGE SCALE GENOMIC DNA]</scope>
    <source>
        <strain evidence="2">cv. SF193</strain>
    </source>
</reference>
<dbReference type="Proteomes" id="UP000215914">
    <property type="component" value="Chromosome 16"/>
</dbReference>
<dbReference type="EMBL" id="CM007905">
    <property type="protein sequence ID" value="OTF93037.1"/>
    <property type="molecule type" value="Genomic_DNA"/>
</dbReference>
<organism evidence="1 2">
    <name type="scientific">Helianthus annuus</name>
    <name type="common">Common sunflower</name>
    <dbReference type="NCBI Taxonomy" id="4232"/>
    <lineage>
        <taxon>Eukaryota</taxon>
        <taxon>Viridiplantae</taxon>
        <taxon>Streptophyta</taxon>
        <taxon>Embryophyta</taxon>
        <taxon>Tracheophyta</taxon>
        <taxon>Spermatophyta</taxon>
        <taxon>Magnoliopsida</taxon>
        <taxon>eudicotyledons</taxon>
        <taxon>Gunneridae</taxon>
        <taxon>Pentapetalae</taxon>
        <taxon>asterids</taxon>
        <taxon>campanulids</taxon>
        <taxon>Asterales</taxon>
        <taxon>Asteraceae</taxon>
        <taxon>Asteroideae</taxon>
        <taxon>Heliantheae alliance</taxon>
        <taxon>Heliantheae</taxon>
        <taxon>Helianthus</taxon>
    </lineage>
</organism>
<accession>A0A251S2W0</accession>
<evidence type="ECO:0000313" key="2">
    <source>
        <dbReference type="Proteomes" id="UP000215914"/>
    </source>
</evidence>
<sequence>MEVYPTVLALLRDGDCDCGSILKPNVIFLLPSLQRWTWIPETLLERRSFMFGLFVLWWLQF</sequence>
<evidence type="ECO:0000313" key="1">
    <source>
        <dbReference type="EMBL" id="OTF93037.1"/>
    </source>
</evidence>
<proteinExistence type="predicted"/>
<protein>
    <submittedName>
        <fullName evidence="1">Uncharacterized protein</fullName>
    </submittedName>
</protein>
<gene>
    <name evidence="1" type="ORF">HannXRQ_Chr16g0528491</name>
</gene>
<name>A0A251S2W0_HELAN</name>